<evidence type="ECO:0000256" key="7">
    <source>
        <dbReference type="ARBA" id="ARBA00022825"/>
    </source>
</evidence>
<evidence type="ECO:0000313" key="18">
    <source>
        <dbReference type="Proteomes" id="UP000012960"/>
    </source>
</evidence>
<keyword evidence="8" id="KW-0325">Glycoprotein</keyword>
<protein>
    <submittedName>
        <fullName evidence="17">Uncharacterized protein</fullName>
    </submittedName>
</protein>
<accession>A0A804HZ29</accession>
<dbReference type="SUPFAM" id="SSF52743">
    <property type="entry name" value="Subtilisin-like"/>
    <property type="match status" value="1"/>
</dbReference>
<dbReference type="Gene3D" id="2.60.40.2310">
    <property type="match status" value="1"/>
</dbReference>
<dbReference type="CDD" id="cd04852">
    <property type="entry name" value="Peptidases_S8_3"/>
    <property type="match status" value="1"/>
</dbReference>
<dbReference type="InterPro" id="IPR034197">
    <property type="entry name" value="Peptidases_S8_3"/>
</dbReference>
<evidence type="ECO:0000256" key="3">
    <source>
        <dbReference type="ARBA" id="ARBA00022525"/>
    </source>
</evidence>
<dbReference type="InParanoid" id="A0A804HZ29"/>
<comment type="subcellular location">
    <subcellularLocation>
        <location evidence="1">Secreted</location>
    </subcellularLocation>
</comment>
<dbReference type="InterPro" id="IPR023828">
    <property type="entry name" value="Peptidase_S8_Ser-AS"/>
</dbReference>
<evidence type="ECO:0000256" key="9">
    <source>
        <dbReference type="PIRSR" id="PIRSR615500-1"/>
    </source>
</evidence>
<dbReference type="OMA" id="MTTAYMH"/>
<evidence type="ECO:0000256" key="2">
    <source>
        <dbReference type="ARBA" id="ARBA00011073"/>
    </source>
</evidence>
<evidence type="ECO:0000256" key="1">
    <source>
        <dbReference type="ARBA" id="ARBA00004613"/>
    </source>
</evidence>
<dbReference type="Gene3D" id="3.50.30.30">
    <property type="match status" value="1"/>
</dbReference>
<feature type="signal peptide" evidence="12">
    <location>
        <begin position="1"/>
        <end position="23"/>
    </location>
</feature>
<reference evidence="17" key="1">
    <citation type="submission" date="2021-05" db="UniProtKB">
        <authorList>
            <consortium name="EnsemblPlants"/>
        </authorList>
    </citation>
    <scope>IDENTIFICATION</scope>
    <source>
        <strain evidence="17">subsp. malaccensis</strain>
    </source>
</reference>
<dbReference type="PRINTS" id="PR00723">
    <property type="entry name" value="SUBTILISIN"/>
</dbReference>
<evidence type="ECO:0000256" key="10">
    <source>
        <dbReference type="PROSITE-ProRule" id="PRU01240"/>
    </source>
</evidence>
<dbReference type="PROSITE" id="PS51892">
    <property type="entry name" value="SUBTILASE"/>
    <property type="match status" value="1"/>
</dbReference>
<feature type="active site" description="Charge relay system" evidence="9 10">
    <location>
        <position position="234"/>
    </location>
</feature>
<evidence type="ECO:0000256" key="8">
    <source>
        <dbReference type="ARBA" id="ARBA00023180"/>
    </source>
</evidence>
<dbReference type="FunFam" id="3.40.50.200:FF:000006">
    <property type="entry name" value="Subtilisin-like protease SBT1.5"/>
    <property type="match status" value="1"/>
</dbReference>
<feature type="domain" description="PA" evidence="14">
    <location>
        <begin position="396"/>
        <end position="488"/>
    </location>
</feature>
<sequence>MASAPFFLLLPVALLLLVSSTLQQEEGGLDEIHTPQTYIVRVRSDLKPSVYPEVEHWYSATLRSLSSSSSAVNENPARETYRPRALLHVYRTVFHGFSAVLSSAEADLLSSQPGVLAVFPDRRQRPHTTRSPQFLGLLSPAFRPNSLLSATDSGSSAVIAVLDTGVRPDHHSFSETGPTQMPPRWRGACEPGPSFPPTSCNKKLVGARFFSSGFLASTKNASSDVLSPIDTEGHGTHTASTAAGVPVPGASLLGVYAAGVASGVAPKARVAAYKVCWSSGCFDSDILAALDRAVDDGADVISLSVGSNPVPLHLDPIAIGAFGAAEHGVLVSASAGNGGPNEMTVTNVAPWIVTVGASTIDRRFPADVVLGDRTVLTGVSVYAADAHTGASLVGELPLVYAGNASTSRPGFRSSAHFCMRESLEPALTRGKVVLCERGGIPRVEKGLAVKEAGGAGMIVANQFLDGEGLVPDAHLLPAVNVGYSTGNIIRAYVRSTADARVRLVFRGTQVGVKPAPVVAAFSGRGPSAPSCYLIKPDVVAPGVGILAAWPLGLGPTSLPSDARRTEFNVMSGTSMACPHVSGVAALLRAAHPDWSPAAVRSAMMTTAYMTDSLGQQMLDENSGNRSTAWAHGSGHVDPEKAADPGLIYDLTADDYLSFLCSSNYTEMQIRTIARRTVNCSRNSGRMPWDLNYPSISVVLEQPKESKLQVIAHRTLTNVANGTCAYTVETRTPVGVQMAVDPQQLVFHGKRQKQGFVVNISAEGVTLPPGGWKTEFGSLSWSDGKHTVRSPIAVTWQQAF</sequence>
<keyword evidence="3" id="KW-0964">Secreted</keyword>
<dbReference type="InterPro" id="IPR041469">
    <property type="entry name" value="Subtilisin-like_FN3"/>
</dbReference>
<name>A0A804HZ29_MUSAM</name>
<dbReference type="Gramene" id="Ma02_t04120.1">
    <property type="protein sequence ID" value="Ma02_p04120.1"/>
    <property type="gene ID" value="Ma02_g04120"/>
</dbReference>
<dbReference type="PROSITE" id="PS00136">
    <property type="entry name" value="SUBTILASE_ASP"/>
    <property type="match status" value="1"/>
</dbReference>
<comment type="similarity">
    <text evidence="2 10 11">Belongs to the peptidase S8 family.</text>
</comment>
<dbReference type="Pfam" id="PF17766">
    <property type="entry name" value="fn3_6"/>
    <property type="match status" value="1"/>
</dbReference>
<evidence type="ECO:0000256" key="6">
    <source>
        <dbReference type="ARBA" id="ARBA00022801"/>
    </source>
</evidence>
<keyword evidence="18" id="KW-1185">Reference proteome</keyword>
<dbReference type="InterPro" id="IPR036852">
    <property type="entry name" value="Peptidase_S8/S53_dom_sf"/>
</dbReference>
<feature type="active site" description="Charge relay system" evidence="9 10">
    <location>
        <position position="163"/>
    </location>
</feature>
<dbReference type="SUPFAM" id="SSF52025">
    <property type="entry name" value="PA domain"/>
    <property type="match status" value="1"/>
</dbReference>
<dbReference type="InterPro" id="IPR023827">
    <property type="entry name" value="Peptidase_S8_Asp-AS"/>
</dbReference>
<evidence type="ECO:0000256" key="5">
    <source>
        <dbReference type="ARBA" id="ARBA00022729"/>
    </source>
</evidence>
<dbReference type="InterPro" id="IPR037045">
    <property type="entry name" value="S8pro/Inhibitor_I9_sf"/>
</dbReference>
<feature type="domain" description="Peptidase S8/S53" evidence="13">
    <location>
        <begin position="154"/>
        <end position="623"/>
    </location>
</feature>
<dbReference type="Gene3D" id="3.40.50.200">
    <property type="entry name" value="Peptidase S8/S53 domain"/>
    <property type="match status" value="1"/>
</dbReference>
<dbReference type="Gene3D" id="3.30.70.80">
    <property type="entry name" value="Peptidase S8 propeptide/proteinase inhibitor I9"/>
    <property type="match status" value="1"/>
</dbReference>
<dbReference type="InterPro" id="IPR000209">
    <property type="entry name" value="Peptidase_S8/S53_dom"/>
</dbReference>
<dbReference type="InterPro" id="IPR015500">
    <property type="entry name" value="Peptidase_S8_subtilisin-rel"/>
</dbReference>
<dbReference type="InterPro" id="IPR046450">
    <property type="entry name" value="PA_dom_sf"/>
</dbReference>
<keyword evidence="7 10" id="KW-0720">Serine protease</keyword>
<dbReference type="Proteomes" id="UP000012960">
    <property type="component" value="Unplaced"/>
</dbReference>
<evidence type="ECO:0000259" key="13">
    <source>
        <dbReference type="Pfam" id="PF00082"/>
    </source>
</evidence>
<dbReference type="PROSITE" id="PS00138">
    <property type="entry name" value="SUBTILASE_SER"/>
    <property type="match status" value="1"/>
</dbReference>
<dbReference type="InterPro" id="IPR045051">
    <property type="entry name" value="SBT"/>
</dbReference>
<keyword evidence="6 10" id="KW-0378">Hydrolase</keyword>
<dbReference type="Pfam" id="PF02225">
    <property type="entry name" value="PA"/>
    <property type="match status" value="1"/>
</dbReference>
<evidence type="ECO:0000256" key="12">
    <source>
        <dbReference type="SAM" id="SignalP"/>
    </source>
</evidence>
<dbReference type="AlphaFoldDB" id="A0A804HZ29"/>
<feature type="domain" description="Inhibitor I9" evidence="15">
    <location>
        <begin position="37"/>
        <end position="123"/>
    </location>
</feature>
<dbReference type="GO" id="GO:0048731">
    <property type="term" value="P:system development"/>
    <property type="evidence" value="ECO:0007669"/>
    <property type="project" value="UniProtKB-ARBA"/>
</dbReference>
<evidence type="ECO:0000256" key="4">
    <source>
        <dbReference type="ARBA" id="ARBA00022670"/>
    </source>
</evidence>
<dbReference type="InterPro" id="IPR010259">
    <property type="entry name" value="S8pro/Inhibitor_I9"/>
</dbReference>
<dbReference type="Pfam" id="PF05922">
    <property type="entry name" value="Inhibitor_I9"/>
    <property type="match status" value="1"/>
</dbReference>
<dbReference type="PANTHER" id="PTHR10795">
    <property type="entry name" value="PROPROTEIN CONVERTASE SUBTILISIN/KEXIN"/>
    <property type="match status" value="1"/>
</dbReference>
<dbReference type="GO" id="GO:0006508">
    <property type="term" value="P:proteolysis"/>
    <property type="evidence" value="ECO:0007669"/>
    <property type="project" value="UniProtKB-KW"/>
</dbReference>
<dbReference type="FunFam" id="3.30.70.80:FF:000003">
    <property type="entry name" value="Subtilisin-like protease SBT1.9"/>
    <property type="match status" value="1"/>
</dbReference>
<dbReference type="CDD" id="cd02120">
    <property type="entry name" value="PA_subtilisin_like"/>
    <property type="match status" value="1"/>
</dbReference>
<dbReference type="OrthoDB" id="206201at2759"/>
<dbReference type="Pfam" id="PF00082">
    <property type="entry name" value="Peptidase_S8"/>
    <property type="match status" value="1"/>
</dbReference>
<feature type="active site" description="Charge relay system" evidence="9 10">
    <location>
        <position position="574"/>
    </location>
</feature>
<dbReference type="GO" id="GO:0004252">
    <property type="term" value="F:serine-type endopeptidase activity"/>
    <property type="evidence" value="ECO:0000318"/>
    <property type="project" value="GO_Central"/>
</dbReference>
<dbReference type="FunFam" id="3.50.30.30:FF:000005">
    <property type="entry name" value="subtilisin-like protease SBT1.5"/>
    <property type="match status" value="1"/>
</dbReference>
<organism evidence="17 18">
    <name type="scientific">Musa acuminata subsp. malaccensis</name>
    <name type="common">Wild banana</name>
    <name type="synonym">Musa malaccensis</name>
    <dbReference type="NCBI Taxonomy" id="214687"/>
    <lineage>
        <taxon>Eukaryota</taxon>
        <taxon>Viridiplantae</taxon>
        <taxon>Streptophyta</taxon>
        <taxon>Embryophyta</taxon>
        <taxon>Tracheophyta</taxon>
        <taxon>Spermatophyta</taxon>
        <taxon>Magnoliopsida</taxon>
        <taxon>Liliopsida</taxon>
        <taxon>Zingiberales</taxon>
        <taxon>Musaceae</taxon>
        <taxon>Musa</taxon>
    </lineage>
</organism>
<dbReference type="InterPro" id="IPR003137">
    <property type="entry name" value="PA_domain"/>
</dbReference>
<dbReference type="EnsemblPlants" id="Ma02_t04120.1">
    <property type="protein sequence ID" value="Ma02_p04120.1"/>
    <property type="gene ID" value="Ma02_g04120"/>
</dbReference>
<feature type="chain" id="PRO_5032342624" evidence="12">
    <location>
        <begin position="24"/>
        <end position="799"/>
    </location>
</feature>
<evidence type="ECO:0000256" key="11">
    <source>
        <dbReference type="RuleBase" id="RU003355"/>
    </source>
</evidence>
<evidence type="ECO:0000313" key="17">
    <source>
        <dbReference type="EnsemblPlants" id="Ma02_p04120.1"/>
    </source>
</evidence>
<dbReference type="GO" id="GO:0005576">
    <property type="term" value="C:extracellular region"/>
    <property type="evidence" value="ECO:0000318"/>
    <property type="project" value="GO_Central"/>
</dbReference>
<proteinExistence type="inferred from homology"/>
<evidence type="ECO:0000259" key="16">
    <source>
        <dbReference type="Pfam" id="PF17766"/>
    </source>
</evidence>
<evidence type="ECO:0000259" key="14">
    <source>
        <dbReference type="Pfam" id="PF02225"/>
    </source>
</evidence>
<dbReference type="GeneID" id="103969904"/>
<feature type="domain" description="Subtilisin-like protease fibronectin type-III" evidence="16">
    <location>
        <begin position="689"/>
        <end position="793"/>
    </location>
</feature>
<evidence type="ECO:0000259" key="15">
    <source>
        <dbReference type="Pfam" id="PF05922"/>
    </source>
</evidence>
<keyword evidence="4 10" id="KW-0645">Protease</keyword>
<keyword evidence="5 12" id="KW-0732">Signal</keyword>